<dbReference type="Proteomes" id="UP001293254">
    <property type="component" value="Unassembled WGS sequence"/>
</dbReference>
<comment type="caution">
    <text evidence="2">The sequence shown here is derived from an EMBL/GenBank/DDBJ whole genome shotgun (WGS) entry which is preliminary data.</text>
</comment>
<feature type="region of interest" description="Disordered" evidence="1">
    <location>
        <begin position="1"/>
        <end position="29"/>
    </location>
</feature>
<name>A0AAE1YW41_9LAMI</name>
<proteinExistence type="predicted"/>
<feature type="region of interest" description="Disordered" evidence="1">
    <location>
        <begin position="94"/>
        <end position="116"/>
    </location>
</feature>
<sequence length="116" mass="12750">MASSERGSSEQHRSSRTDTPLLRVPSKSSAHWTHLPDRALYGGHATLCRSDCSTLGARGTERNFVQWSGQSPIEATWETLTSILTRFPSLGLEDMASPEGVDNDMDLDLPNYRGEG</sequence>
<protein>
    <submittedName>
        <fullName evidence="2">Uncharacterized protein</fullName>
    </submittedName>
</protein>
<accession>A0AAE1YW41</accession>
<evidence type="ECO:0000313" key="3">
    <source>
        <dbReference type="Proteomes" id="UP001293254"/>
    </source>
</evidence>
<reference evidence="2" key="2">
    <citation type="journal article" date="2024" name="Plant">
        <title>Genomic evolution and insights into agronomic trait innovations of Sesamum species.</title>
        <authorList>
            <person name="Miao H."/>
            <person name="Wang L."/>
            <person name="Qu L."/>
            <person name="Liu H."/>
            <person name="Sun Y."/>
            <person name="Le M."/>
            <person name="Wang Q."/>
            <person name="Wei S."/>
            <person name="Zheng Y."/>
            <person name="Lin W."/>
            <person name="Duan Y."/>
            <person name="Cao H."/>
            <person name="Xiong S."/>
            <person name="Wang X."/>
            <person name="Wei L."/>
            <person name="Li C."/>
            <person name="Ma Q."/>
            <person name="Ju M."/>
            <person name="Zhao R."/>
            <person name="Li G."/>
            <person name="Mu C."/>
            <person name="Tian Q."/>
            <person name="Mei H."/>
            <person name="Zhang T."/>
            <person name="Gao T."/>
            <person name="Zhang H."/>
        </authorList>
    </citation>
    <scope>NUCLEOTIDE SEQUENCE</scope>
    <source>
        <strain evidence="2">3651</strain>
    </source>
</reference>
<gene>
    <name evidence="2" type="ORF">Salat_0084300</name>
</gene>
<dbReference type="AlphaFoldDB" id="A0AAE1YW41"/>
<organism evidence="2 3">
    <name type="scientific">Sesamum alatum</name>
    <dbReference type="NCBI Taxonomy" id="300844"/>
    <lineage>
        <taxon>Eukaryota</taxon>
        <taxon>Viridiplantae</taxon>
        <taxon>Streptophyta</taxon>
        <taxon>Embryophyta</taxon>
        <taxon>Tracheophyta</taxon>
        <taxon>Spermatophyta</taxon>
        <taxon>Magnoliopsida</taxon>
        <taxon>eudicotyledons</taxon>
        <taxon>Gunneridae</taxon>
        <taxon>Pentapetalae</taxon>
        <taxon>asterids</taxon>
        <taxon>lamiids</taxon>
        <taxon>Lamiales</taxon>
        <taxon>Pedaliaceae</taxon>
        <taxon>Sesamum</taxon>
    </lineage>
</organism>
<reference evidence="2" key="1">
    <citation type="submission" date="2020-06" db="EMBL/GenBank/DDBJ databases">
        <authorList>
            <person name="Li T."/>
            <person name="Hu X."/>
            <person name="Zhang T."/>
            <person name="Song X."/>
            <person name="Zhang H."/>
            <person name="Dai N."/>
            <person name="Sheng W."/>
            <person name="Hou X."/>
            <person name="Wei L."/>
        </authorList>
    </citation>
    <scope>NUCLEOTIDE SEQUENCE</scope>
    <source>
        <strain evidence="2">3651</strain>
        <tissue evidence="2">Leaf</tissue>
    </source>
</reference>
<dbReference type="EMBL" id="JACGWO010000001">
    <property type="protein sequence ID" value="KAK4437504.1"/>
    <property type="molecule type" value="Genomic_DNA"/>
</dbReference>
<feature type="compositionally biased region" description="Basic and acidic residues" evidence="1">
    <location>
        <begin position="7"/>
        <end position="16"/>
    </location>
</feature>
<evidence type="ECO:0000313" key="2">
    <source>
        <dbReference type="EMBL" id="KAK4437504.1"/>
    </source>
</evidence>
<keyword evidence="3" id="KW-1185">Reference proteome</keyword>
<evidence type="ECO:0000256" key="1">
    <source>
        <dbReference type="SAM" id="MobiDB-lite"/>
    </source>
</evidence>